<organism evidence="2 3">
    <name type="scientific">Alteromonas ponticola</name>
    <dbReference type="NCBI Taxonomy" id="2720613"/>
    <lineage>
        <taxon>Bacteria</taxon>
        <taxon>Pseudomonadati</taxon>
        <taxon>Pseudomonadota</taxon>
        <taxon>Gammaproteobacteria</taxon>
        <taxon>Alteromonadales</taxon>
        <taxon>Alteromonadaceae</taxon>
        <taxon>Alteromonas/Salinimonas group</taxon>
        <taxon>Alteromonas</taxon>
    </lineage>
</organism>
<dbReference type="PANTHER" id="PTHR33747:SF1">
    <property type="entry name" value="ADENYLATE CYCLASE-ASSOCIATED CAP C-TERMINAL DOMAIN-CONTAINING PROTEIN"/>
    <property type="match status" value="1"/>
</dbReference>
<evidence type="ECO:0000259" key="1">
    <source>
        <dbReference type="Pfam" id="PF17775"/>
    </source>
</evidence>
<dbReference type="Gene3D" id="3.10.450.50">
    <property type="match status" value="1"/>
</dbReference>
<accession>A0ABX1QWP2</accession>
<dbReference type="EMBL" id="JAATNW010000001">
    <property type="protein sequence ID" value="NMH58664.1"/>
    <property type="molecule type" value="Genomic_DNA"/>
</dbReference>
<sequence length="156" mass="17699">MTSGCYCGSGKDFSRCCQPILQGEQPASTAETLMRSRYSAYCTKNYSYILNTYAEAKQAQLTEESLANSAKNTVWLHLDIESGTSPSEDLVEFKAWSKERNSIYLLHETSRFIKEKGQWRYLDGELHSDCGKVALGRNDPCLCHSGKKFKQCCLRR</sequence>
<protein>
    <submittedName>
        <fullName evidence="2">YchJ family protein</fullName>
    </submittedName>
</protein>
<gene>
    <name evidence="2" type="ORF">HCJ96_01320</name>
</gene>
<dbReference type="RefSeq" id="WP_169209222.1">
    <property type="nucleotide sequence ID" value="NZ_JAATNW010000001.1"/>
</dbReference>
<keyword evidence="3" id="KW-1185">Reference proteome</keyword>
<proteinExistence type="predicted"/>
<dbReference type="InterPro" id="IPR032710">
    <property type="entry name" value="NTF2-like_dom_sf"/>
</dbReference>
<dbReference type="Pfam" id="PF02810">
    <property type="entry name" value="SEC-C"/>
    <property type="match status" value="2"/>
</dbReference>
<name>A0ABX1QWP2_9ALTE</name>
<dbReference type="Pfam" id="PF17775">
    <property type="entry name" value="YchJ_M-like"/>
    <property type="match status" value="1"/>
</dbReference>
<evidence type="ECO:0000313" key="3">
    <source>
        <dbReference type="Proteomes" id="UP000709336"/>
    </source>
</evidence>
<dbReference type="SUPFAM" id="SSF103642">
    <property type="entry name" value="Sec-C motif"/>
    <property type="match status" value="1"/>
</dbReference>
<dbReference type="PANTHER" id="PTHR33747">
    <property type="entry name" value="UPF0225 PROTEIN SCO1677"/>
    <property type="match status" value="1"/>
</dbReference>
<dbReference type="SUPFAM" id="SSF54427">
    <property type="entry name" value="NTF2-like"/>
    <property type="match status" value="1"/>
</dbReference>
<reference evidence="2 3" key="1">
    <citation type="submission" date="2020-03" db="EMBL/GenBank/DDBJ databases">
        <title>Alteromonas ponticola sp. nov., isolated from seawater.</title>
        <authorList>
            <person name="Yoon J.-H."/>
            <person name="Kim Y.-O."/>
        </authorList>
    </citation>
    <scope>NUCLEOTIDE SEQUENCE [LARGE SCALE GENOMIC DNA]</scope>
    <source>
        <strain evidence="2 3">MYP5</strain>
    </source>
</reference>
<feature type="domain" description="YchJ-like middle NTF2-like" evidence="1">
    <location>
        <begin position="29"/>
        <end position="124"/>
    </location>
</feature>
<dbReference type="InterPro" id="IPR048469">
    <property type="entry name" value="YchJ-like_M"/>
</dbReference>
<dbReference type="InterPro" id="IPR004027">
    <property type="entry name" value="SEC_C_motif"/>
</dbReference>
<evidence type="ECO:0000313" key="2">
    <source>
        <dbReference type="EMBL" id="NMH58664.1"/>
    </source>
</evidence>
<comment type="caution">
    <text evidence="2">The sequence shown here is derived from an EMBL/GenBank/DDBJ whole genome shotgun (WGS) entry which is preliminary data.</text>
</comment>
<dbReference type="Proteomes" id="UP000709336">
    <property type="component" value="Unassembled WGS sequence"/>
</dbReference>